<evidence type="ECO:0000256" key="1">
    <source>
        <dbReference type="SAM" id="MobiDB-lite"/>
    </source>
</evidence>
<dbReference type="EMBL" id="CAMXCT020000012">
    <property type="protein sequence ID" value="CAL1125821.1"/>
    <property type="molecule type" value="Genomic_DNA"/>
</dbReference>
<evidence type="ECO:0000313" key="3">
    <source>
        <dbReference type="EMBL" id="CAL1125820.1"/>
    </source>
</evidence>
<protein>
    <submittedName>
        <fullName evidence="2">Uncharacterized protein</fullName>
    </submittedName>
</protein>
<dbReference type="EMBL" id="CAMXCT030000012">
    <property type="protein sequence ID" value="CAL4759757.1"/>
    <property type="molecule type" value="Genomic_DNA"/>
</dbReference>
<dbReference type="EMBL" id="CAMXCT010000012">
    <property type="protein sequence ID" value="CAI3972445.1"/>
    <property type="molecule type" value="Genomic_DNA"/>
</dbReference>
<dbReference type="EMBL" id="CAMXCT010000012">
    <property type="protein sequence ID" value="CAI3972446.1"/>
    <property type="molecule type" value="Genomic_DNA"/>
</dbReference>
<organism evidence="2">
    <name type="scientific">Cladocopium goreaui</name>
    <dbReference type="NCBI Taxonomy" id="2562237"/>
    <lineage>
        <taxon>Eukaryota</taxon>
        <taxon>Sar</taxon>
        <taxon>Alveolata</taxon>
        <taxon>Dinophyceae</taxon>
        <taxon>Suessiales</taxon>
        <taxon>Symbiodiniaceae</taxon>
        <taxon>Cladocopium</taxon>
    </lineage>
</organism>
<comment type="caution">
    <text evidence="2">The sequence shown here is derived from an EMBL/GenBank/DDBJ whole genome shotgun (WGS) entry which is preliminary data.</text>
</comment>
<dbReference type="EMBL" id="CAMXCT030000012">
    <property type="protein sequence ID" value="CAL4759758.1"/>
    <property type="molecule type" value="Genomic_DNA"/>
</dbReference>
<name>A0A9P1BH67_9DINO</name>
<evidence type="ECO:0000313" key="2">
    <source>
        <dbReference type="EMBL" id="CAI3972445.1"/>
    </source>
</evidence>
<feature type="compositionally biased region" description="Basic and acidic residues" evidence="1">
    <location>
        <begin position="20"/>
        <end position="32"/>
    </location>
</feature>
<reference evidence="3" key="2">
    <citation type="submission" date="2024-04" db="EMBL/GenBank/DDBJ databases">
        <authorList>
            <person name="Chen Y."/>
            <person name="Shah S."/>
            <person name="Dougan E. K."/>
            <person name="Thang M."/>
            <person name="Chan C."/>
        </authorList>
    </citation>
    <scope>NUCLEOTIDE SEQUENCE [LARGE SCALE GENOMIC DNA]</scope>
</reference>
<reference evidence="2" key="1">
    <citation type="submission" date="2022-10" db="EMBL/GenBank/DDBJ databases">
        <authorList>
            <person name="Chen Y."/>
            <person name="Dougan E. K."/>
            <person name="Chan C."/>
            <person name="Rhodes N."/>
            <person name="Thang M."/>
        </authorList>
    </citation>
    <scope>NUCLEOTIDE SEQUENCE</scope>
</reference>
<sequence>MDQIMKEARLAPGTLPSTPRHKEEQWQTDVKKGRVSTTSTHCPDAEDVLEAAFDPHECLEDVFTCSDQTSCSGGESPSFGLTRQPAWWAPKSEDKANLIKNLEGFIESCHMGIARPKDLQAAFDPHECLEDVFTCSDQTSCSGGESPSFGLTRQPAWWAPKSEDKANLIKNLEGFIESCHMGIARPKDLQAAFDPHECLEGGGDGVASNTAAPQPAVSPARLTEGPPNVFLACWRFVCSVIAGEDRQEKPTDLCAFQRVWQKRPCQQLVLQCLDVQSILCLRAGHSDDQQAYRKHFAEHSEHAFPHTRRPCCNSSQEKSWHSFRCLLVSKCFRNNAVKCLTDWGSYPGQDLLLRLAFSSIWDLRAIGAKKMFAVAESFGQDKQRHKSFVEDLIARCRMVDEEWTIYAKHLVHTHLPHPRFPGGAMCMLDKVENMLKSSTSPLAEYPLLMLGLHWYVRRQAPKSAKAQRVWSYFEKGFADVILF</sequence>
<dbReference type="Proteomes" id="UP001152797">
    <property type="component" value="Unassembled WGS sequence"/>
</dbReference>
<evidence type="ECO:0000313" key="4">
    <source>
        <dbReference type="Proteomes" id="UP001152797"/>
    </source>
</evidence>
<keyword evidence="4" id="KW-1185">Reference proteome</keyword>
<dbReference type="AlphaFoldDB" id="A0A9P1BH67"/>
<feature type="region of interest" description="Disordered" evidence="1">
    <location>
        <begin position="1"/>
        <end position="40"/>
    </location>
</feature>
<accession>A0A9P1BH67</accession>
<dbReference type="EMBL" id="CAMXCT020000012">
    <property type="protein sequence ID" value="CAL1125820.1"/>
    <property type="molecule type" value="Genomic_DNA"/>
</dbReference>
<gene>
    <name evidence="2" type="ORF">C1SCF055_LOCUS1030</name>
</gene>
<proteinExistence type="predicted"/>